<dbReference type="EMBL" id="BMZE01000003">
    <property type="protein sequence ID" value="GHA28990.1"/>
    <property type="molecule type" value="Genomic_DNA"/>
</dbReference>
<dbReference type="Proteomes" id="UP000646579">
    <property type="component" value="Unassembled WGS sequence"/>
</dbReference>
<accession>A0A918S8M3</accession>
<keyword evidence="4" id="KW-1185">Reference proteome</keyword>
<reference evidence="3" key="1">
    <citation type="journal article" date="2014" name="Int. J. Syst. Evol. Microbiol.">
        <title>Complete genome sequence of Corynebacterium casei LMG S-19264T (=DSM 44701T), isolated from a smear-ripened cheese.</title>
        <authorList>
            <consortium name="US DOE Joint Genome Institute (JGI-PGF)"/>
            <person name="Walter F."/>
            <person name="Albersmeier A."/>
            <person name="Kalinowski J."/>
            <person name="Ruckert C."/>
        </authorList>
    </citation>
    <scope>NUCLEOTIDE SEQUENCE</scope>
    <source>
        <strain evidence="3">KCTC 32437</strain>
    </source>
</reference>
<dbReference type="AlphaFoldDB" id="A0A918S8M3"/>
<sequence>MHMNKAVSRLRLGVAALLVSTLFAGASMPLQAQEIAPEHLELAREYIDLTDNASIYEVTLVETGIQTMRQIVQQNPEIQEETNEAIGVVLQSYRGRKGELLDQFARLYAMRFSMEELQLIVDFYESDVGQKLVQANSEINQDTQRVMRVFEANLKREFFAKVRAELRDAGVSL</sequence>
<protein>
    <recommendedName>
        <fullName evidence="2">DUF2059 domain-containing protein</fullName>
    </recommendedName>
</protein>
<keyword evidence="1" id="KW-0732">Signal</keyword>
<feature type="chain" id="PRO_5037977504" description="DUF2059 domain-containing protein" evidence="1">
    <location>
        <begin position="33"/>
        <end position="173"/>
    </location>
</feature>
<dbReference type="Pfam" id="PF09832">
    <property type="entry name" value="DUF2059"/>
    <property type="match status" value="1"/>
</dbReference>
<name>A0A918S8M3_9HYPH</name>
<proteinExistence type="predicted"/>
<feature type="domain" description="DUF2059" evidence="2">
    <location>
        <begin position="99"/>
        <end position="147"/>
    </location>
</feature>
<organism evidence="3 4">
    <name type="scientific">Devosia pacifica</name>
    <dbReference type="NCBI Taxonomy" id="1335967"/>
    <lineage>
        <taxon>Bacteria</taxon>
        <taxon>Pseudomonadati</taxon>
        <taxon>Pseudomonadota</taxon>
        <taxon>Alphaproteobacteria</taxon>
        <taxon>Hyphomicrobiales</taxon>
        <taxon>Devosiaceae</taxon>
        <taxon>Devosia</taxon>
    </lineage>
</organism>
<dbReference type="InterPro" id="IPR018637">
    <property type="entry name" value="DUF2059"/>
</dbReference>
<reference evidence="3" key="2">
    <citation type="submission" date="2020-09" db="EMBL/GenBank/DDBJ databases">
        <authorList>
            <person name="Sun Q."/>
            <person name="Kim S."/>
        </authorList>
    </citation>
    <scope>NUCLEOTIDE SEQUENCE</scope>
    <source>
        <strain evidence="3">KCTC 32437</strain>
    </source>
</reference>
<gene>
    <name evidence="3" type="ORF">GCM10007989_25670</name>
</gene>
<evidence type="ECO:0000259" key="2">
    <source>
        <dbReference type="Pfam" id="PF09832"/>
    </source>
</evidence>
<feature type="signal peptide" evidence="1">
    <location>
        <begin position="1"/>
        <end position="32"/>
    </location>
</feature>
<evidence type="ECO:0000256" key="1">
    <source>
        <dbReference type="SAM" id="SignalP"/>
    </source>
</evidence>
<evidence type="ECO:0000313" key="3">
    <source>
        <dbReference type="EMBL" id="GHA28990.1"/>
    </source>
</evidence>
<comment type="caution">
    <text evidence="3">The sequence shown here is derived from an EMBL/GenBank/DDBJ whole genome shotgun (WGS) entry which is preliminary data.</text>
</comment>
<evidence type="ECO:0000313" key="4">
    <source>
        <dbReference type="Proteomes" id="UP000646579"/>
    </source>
</evidence>